<feature type="compositionally biased region" description="Basic and acidic residues" evidence="1">
    <location>
        <begin position="920"/>
        <end position="945"/>
    </location>
</feature>
<sequence length="1014" mass="109680">MPHFSLGRHTNRSSNALAEPTTPGAGGSDQQPSSAQAGRPSGSRSSQQQPPAVVAAHQQPNPKRGHVYSQSHTQSQADPNAPPSAGPSDSHYPSRESSLPHLSRQQIAQSGGSGGAPLPHPPLHEIQQQGPYESIDPAAHEASGFDARQAPDSTVNRSQSQRFSNYIGPRQQSQYQSNQQFTHSHGYSSTSLEDLPSSAAYSPTQHSQAPIQAQVPGQEKKSKRKFIKGILFSSSKSQNDQNQQQAAQQQAQQTQQLHDQGQAFTGGGSYDNTSGLARRPSKRESNPPAINTRLSKPPPPGHHYQEGEWNQGQGSYSLEASPLHDVGENEQVHYISGEVDRDYRLREGQAQSQGQGQGQPGLDPAAIRPVAQDSDSSPYDDEFHNQHHLPPQSHNQQLLHQQQQVGLPHPQQLQPHSQQLSSTQGPQDQQQLQQHQRSQPHDELQQQQNPQFPPPSSHQLQQPPLAEQQQQFGSAPSSYQQQVGEPRLVSSHLGAPPPQHHQQQQHPANSETISQVSYESPVTDPDQPSGSQQSVQPSPGPNHTDGLVSTPNLPTAPPVLSPQPQYAVMAPPPAGAPAANRGDKVARPQGEVTAAGLPPSYRQSNSSVGALNIPANQAGPQSASAGGPFRGDATPRFESPGLDQGRHSPQPERGADDDKSFKDLLTKYKNVKRLYFEGKNRLEELTGQVEVLQNAVANQRITQSRTALDDNEYLTRFNRLNGAINNLSFNIRKDWKSLPSWIAPFASPEALSTGTKEMTALGRGVISRWLADELFGQCFHPGLDPMLSAQLKQIEQSIRGNAYTMHSQEEFAALTNKVVQWRMTTLDGLQKVLGSSAADENRQALIARASAGLTAYLCQHLNQPAPPGVDGSASMIVELAVGIAANTPLESRDVAVTYPLPGDIVRPEIMEIGELELPALEKDGDHDSGMEDGKDKGASRGDRAKPGTWITHGGGAMSSSRKGSVASTTGTRNSADAEYGAAQSRDTTRVRFAGFMAWEVRGRQVLFKAPVWTL</sequence>
<evidence type="ECO:0008006" key="4">
    <source>
        <dbReference type="Google" id="ProtNLM"/>
    </source>
</evidence>
<feature type="compositionally biased region" description="Polar residues" evidence="1">
    <location>
        <begin position="472"/>
        <end position="483"/>
    </location>
</feature>
<feature type="compositionally biased region" description="Polar residues" evidence="1">
    <location>
        <begin position="151"/>
        <end position="164"/>
    </location>
</feature>
<feature type="compositionally biased region" description="Polar residues" evidence="1">
    <location>
        <begin position="601"/>
        <end position="624"/>
    </location>
</feature>
<evidence type="ECO:0000313" key="3">
    <source>
        <dbReference type="Proteomes" id="UP000887229"/>
    </source>
</evidence>
<evidence type="ECO:0000313" key="2">
    <source>
        <dbReference type="EMBL" id="KAG9255170.1"/>
    </source>
</evidence>
<dbReference type="AlphaFoldDB" id="A0A9P7ZP68"/>
<protein>
    <recommendedName>
        <fullName evidence="4">S-adenosylmethionine-dependent methyltransferase-like protein</fullName>
    </recommendedName>
</protein>
<proteinExistence type="predicted"/>
<feature type="compositionally biased region" description="Low complexity" evidence="1">
    <location>
        <begin position="32"/>
        <end position="60"/>
    </location>
</feature>
<feature type="compositionally biased region" description="Low complexity" evidence="1">
    <location>
        <begin position="527"/>
        <end position="537"/>
    </location>
</feature>
<dbReference type="OrthoDB" id="4155914at2759"/>
<dbReference type="RefSeq" id="XP_046119094.1">
    <property type="nucleotide sequence ID" value="XM_046262149.1"/>
</dbReference>
<dbReference type="GeneID" id="70293052"/>
<feature type="compositionally biased region" description="Polar residues" evidence="1">
    <location>
        <begin position="181"/>
        <end position="192"/>
    </location>
</feature>
<feature type="compositionally biased region" description="Low complexity" evidence="1">
    <location>
        <begin position="171"/>
        <end position="180"/>
    </location>
</feature>
<feature type="region of interest" description="Disordered" evidence="1">
    <location>
        <begin position="1"/>
        <end position="661"/>
    </location>
</feature>
<feature type="compositionally biased region" description="Basic and acidic residues" evidence="1">
    <location>
        <begin position="644"/>
        <end position="661"/>
    </location>
</feature>
<feature type="compositionally biased region" description="Low complexity" evidence="1">
    <location>
        <begin position="457"/>
        <end position="471"/>
    </location>
</feature>
<dbReference type="Proteomes" id="UP000887229">
    <property type="component" value="Unassembled WGS sequence"/>
</dbReference>
<feature type="compositionally biased region" description="Low complexity" evidence="1">
    <location>
        <begin position="238"/>
        <end position="263"/>
    </location>
</feature>
<keyword evidence="3" id="KW-1185">Reference proteome</keyword>
<feature type="compositionally biased region" description="Polar residues" evidence="1">
    <location>
        <begin position="68"/>
        <end position="78"/>
    </location>
</feature>
<gene>
    <name evidence="2" type="ORF">F5Z01DRAFT_635460</name>
</gene>
<dbReference type="EMBL" id="MU251251">
    <property type="protein sequence ID" value="KAG9255170.1"/>
    <property type="molecule type" value="Genomic_DNA"/>
</dbReference>
<organism evidence="2 3">
    <name type="scientific">Emericellopsis atlantica</name>
    <dbReference type="NCBI Taxonomy" id="2614577"/>
    <lineage>
        <taxon>Eukaryota</taxon>
        <taxon>Fungi</taxon>
        <taxon>Dikarya</taxon>
        <taxon>Ascomycota</taxon>
        <taxon>Pezizomycotina</taxon>
        <taxon>Sordariomycetes</taxon>
        <taxon>Hypocreomycetidae</taxon>
        <taxon>Hypocreales</taxon>
        <taxon>Bionectriaceae</taxon>
        <taxon>Emericellopsis</taxon>
    </lineage>
</organism>
<comment type="caution">
    <text evidence="2">The sequence shown here is derived from an EMBL/GenBank/DDBJ whole genome shotgun (WGS) entry which is preliminary data.</text>
</comment>
<feature type="compositionally biased region" description="Low complexity" evidence="1">
    <location>
        <begin position="388"/>
        <end position="437"/>
    </location>
</feature>
<feature type="compositionally biased region" description="Basic and acidic residues" evidence="1">
    <location>
        <begin position="338"/>
        <end position="347"/>
    </location>
</feature>
<feature type="compositionally biased region" description="Polar residues" evidence="1">
    <location>
        <begin position="957"/>
        <end position="974"/>
    </location>
</feature>
<feature type="compositionally biased region" description="Polar residues" evidence="1">
    <location>
        <begin position="508"/>
        <end position="520"/>
    </location>
</feature>
<feature type="compositionally biased region" description="Polar residues" evidence="1">
    <location>
        <begin position="308"/>
        <end position="318"/>
    </location>
</feature>
<accession>A0A9P7ZP68</accession>
<evidence type="ECO:0000256" key="1">
    <source>
        <dbReference type="SAM" id="MobiDB-lite"/>
    </source>
</evidence>
<name>A0A9P7ZP68_9HYPO</name>
<feature type="region of interest" description="Disordered" evidence="1">
    <location>
        <begin position="920"/>
        <end position="983"/>
    </location>
</feature>
<reference evidence="2" key="1">
    <citation type="journal article" date="2021" name="IMA Fungus">
        <title>Genomic characterization of three marine fungi, including Emericellopsis atlantica sp. nov. with signatures of a generalist lifestyle and marine biomass degradation.</title>
        <authorList>
            <person name="Hagestad O.C."/>
            <person name="Hou L."/>
            <person name="Andersen J.H."/>
            <person name="Hansen E.H."/>
            <person name="Altermark B."/>
            <person name="Li C."/>
            <person name="Kuhnert E."/>
            <person name="Cox R.J."/>
            <person name="Crous P.W."/>
            <person name="Spatafora J.W."/>
            <person name="Lail K."/>
            <person name="Amirebrahimi M."/>
            <person name="Lipzen A."/>
            <person name="Pangilinan J."/>
            <person name="Andreopoulos W."/>
            <person name="Hayes R.D."/>
            <person name="Ng V."/>
            <person name="Grigoriev I.V."/>
            <person name="Jackson S.A."/>
            <person name="Sutton T.D.S."/>
            <person name="Dobson A.D.W."/>
            <person name="Rama T."/>
        </authorList>
    </citation>
    <scope>NUCLEOTIDE SEQUENCE</scope>
    <source>
        <strain evidence="2">TS7</strain>
    </source>
</reference>
<feature type="compositionally biased region" description="Polar residues" evidence="1">
    <location>
        <begin position="199"/>
        <end position="211"/>
    </location>
</feature>